<dbReference type="STRING" id="466.Lmac_0536"/>
<protein>
    <submittedName>
        <fullName evidence="1">CRISPR-associated protein Csy2</fullName>
    </submittedName>
</protein>
<dbReference type="RefSeq" id="WP_058451363.1">
    <property type="nucleotide sequence ID" value="NZ_CAAAIB010000006.1"/>
</dbReference>
<name>A0A0W0WE72_9GAMM</name>
<reference evidence="1 2" key="1">
    <citation type="submission" date="2015-11" db="EMBL/GenBank/DDBJ databases">
        <title>Genomic analysis of 38 Legionella species identifies large and diverse effector repertoires.</title>
        <authorList>
            <person name="Burstein D."/>
            <person name="Amaro F."/>
            <person name="Zusman T."/>
            <person name="Lifshitz Z."/>
            <person name="Cohen O."/>
            <person name="Gilbert J.A."/>
            <person name="Pupko T."/>
            <person name="Shuman H.A."/>
            <person name="Segal G."/>
        </authorList>
    </citation>
    <scope>NUCLEOTIDE SEQUENCE [LARGE SCALE GENOMIC DNA]</scope>
    <source>
        <strain evidence="1 2">PX-1-G2-E2</strain>
    </source>
</reference>
<proteinExistence type="predicted"/>
<dbReference type="Proteomes" id="UP000054908">
    <property type="component" value="Unassembled WGS sequence"/>
</dbReference>
<dbReference type="PATRIC" id="fig|466.6.peg.570"/>
<evidence type="ECO:0000313" key="2">
    <source>
        <dbReference type="Proteomes" id="UP000054908"/>
    </source>
</evidence>
<dbReference type="OrthoDB" id="1550641at2"/>
<dbReference type="CDD" id="cd09736">
    <property type="entry name" value="Csy2_I-F"/>
    <property type="match status" value="1"/>
</dbReference>
<gene>
    <name evidence="1" type="primary">csy2</name>
    <name evidence="1" type="ORF">Lmac_0536</name>
</gene>
<comment type="caution">
    <text evidence="1">The sequence shown here is derived from an EMBL/GenBank/DDBJ whole genome shotgun (WGS) entry which is preliminary data.</text>
</comment>
<dbReference type="InterPro" id="IPR013398">
    <property type="entry name" value="CRISPR-assoc_prot_Csy2"/>
</dbReference>
<keyword evidence="2" id="KW-1185">Reference proteome</keyword>
<dbReference type="Pfam" id="PF09614">
    <property type="entry name" value="Cas_Csy2"/>
    <property type="match status" value="1"/>
</dbReference>
<dbReference type="AlphaFoldDB" id="A0A0W0WE72"/>
<dbReference type="NCBIfam" id="TIGR02565">
    <property type="entry name" value="cas_Csy2"/>
    <property type="match status" value="1"/>
</dbReference>
<organism evidence="1 2">
    <name type="scientific">Legionella maceachernii</name>
    <dbReference type="NCBI Taxonomy" id="466"/>
    <lineage>
        <taxon>Bacteria</taxon>
        <taxon>Pseudomonadati</taxon>
        <taxon>Pseudomonadota</taxon>
        <taxon>Gammaproteobacteria</taxon>
        <taxon>Legionellales</taxon>
        <taxon>Legionellaceae</taxon>
        <taxon>Legionella</taxon>
    </lineage>
</organism>
<sequence length="290" mass="33074">MKSVLLIPYIKIQNANALSSPYTIGFPAMTAWLGAVHALQRQLIKNGFLDTFFKSSAVICHDFVLHIHKDEGDFVYSIIGTGNPLNKLGERSSFIEEGRCHLIASLVIECEGVKKTEEVTFIKTIENELQTNVKISGGDILELKTPEILKIAEEKDLKKLVRRLMPGYVIIERRDLMVEAMANSQDALDAIIEYLKVMHRSEQDEDGKIEWTSKRKIPGWIVPIATGFYGVSALGKAENQRDPTILHRFAESILTLGEFKMVYQIRHLDEMLWHYHVETEKDLYLCQQNL</sequence>
<accession>A0A0W0WE72</accession>
<dbReference type="EMBL" id="LNYL01000012">
    <property type="protein sequence ID" value="KTD30592.1"/>
    <property type="molecule type" value="Genomic_DNA"/>
</dbReference>
<evidence type="ECO:0000313" key="1">
    <source>
        <dbReference type="EMBL" id="KTD30592.1"/>
    </source>
</evidence>